<dbReference type="AlphaFoldDB" id="A0A8T1LUH1"/>
<evidence type="ECO:0000313" key="1">
    <source>
        <dbReference type="EMBL" id="KAG5440970.1"/>
    </source>
</evidence>
<sequence>KHSQLIGPHLIPELEIARWLNRELTNQKVRGSNPTSASRLPLSGLGQPDSIPALVLPLGCMAVRHRKGVTAERLFILSFQMTLISLDVTASCQTQAYCSLAHNFNSTGSDYLTLSPCLLLHQCAPFSVHSPVTYLSVPVILAQF</sequence>
<accession>A0A8T1LUH1</accession>
<keyword evidence="2" id="KW-1185">Reference proteome</keyword>
<evidence type="ECO:0000313" key="2">
    <source>
        <dbReference type="Proteomes" id="UP000286415"/>
    </source>
</evidence>
<dbReference type="EMBL" id="NIRI02000077">
    <property type="protein sequence ID" value="KAG5440970.1"/>
    <property type="molecule type" value="Genomic_DNA"/>
</dbReference>
<dbReference type="OrthoDB" id="734129at2759"/>
<organism evidence="1 2">
    <name type="scientific">Clonorchis sinensis</name>
    <name type="common">Chinese liver fluke</name>
    <dbReference type="NCBI Taxonomy" id="79923"/>
    <lineage>
        <taxon>Eukaryota</taxon>
        <taxon>Metazoa</taxon>
        <taxon>Spiralia</taxon>
        <taxon>Lophotrochozoa</taxon>
        <taxon>Platyhelminthes</taxon>
        <taxon>Trematoda</taxon>
        <taxon>Digenea</taxon>
        <taxon>Opisthorchiida</taxon>
        <taxon>Opisthorchiata</taxon>
        <taxon>Opisthorchiidae</taxon>
        <taxon>Clonorchis</taxon>
    </lineage>
</organism>
<comment type="caution">
    <text evidence="1">The sequence shown here is derived from an EMBL/GenBank/DDBJ whole genome shotgun (WGS) entry which is preliminary data.</text>
</comment>
<reference evidence="1 2" key="1">
    <citation type="journal article" date="2018" name="Biotechnol. Adv.">
        <title>Improved genomic resources and new bioinformatic workflow for the carcinogenic parasite Clonorchis sinensis: Biotechnological implications.</title>
        <authorList>
            <person name="Wang D."/>
            <person name="Korhonen P.K."/>
            <person name="Gasser R.B."/>
            <person name="Young N.D."/>
        </authorList>
    </citation>
    <scope>NUCLEOTIDE SEQUENCE [LARGE SCALE GENOMIC DNA]</scope>
    <source>
        <strain evidence="1">Cs-k2</strain>
    </source>
</reference>
<reference evidence="1 2" key="2">
    <citation type="journal article" date="2021" name="Genomics">
        <title>High-quality reference genome for Clonorchis sinensis.</title>
        <authorList>
            <person name="Young N.D."/>
            <person name="Stroehlein A.J."/>
            <person name="Kinkar L."/>
            <person name="Wang T."/>
            <person name="Sohn W.M."/>
            <person name="Chang B.C.H."/>
            <person name="Kaur P."/>
            <person name="Weisz D."/>
            <person name="Dudchenko O."/>
            <person name="Aiden E.L."/>
            <person name="Korhonen P.K."/>
            <person name="Gasser R.B."/>
        </authorList>
    </citation>
    <scope>NUCLEOTIDE SEQUENCE [LARGE SCALE GENOMIC DNA]</scope>
    <source>
        <strain evidence="1">Cs-k2</strain>
    </source>
</reference>
<name>A0A8T1LUH1_CLOSI</name>
<protein>
    <submittedName>
        <fullName evidence="1">Uncharacterized protein</fullName>
    </submittedName>
</protein>
<dbReference type="Proteomes" id="UP000286415">
    <property type="component" value="Unassembled WGS sequence"/>
</dbReference>
<gene>
    <name evidence="1" type="ORF">CSKR_109713</name>
</gene>
<proteinExistence type="predicted"/>
<feature type="non-terminal residue" evidence="1">
    <location>
        <position position="1"/>
    </location>
</feature>